<keyword evidence="8" id="KW-1185">Reference proteome</keyword>
<dbReference type="PANTHER" id="PTHR10996">
    <property type="entry name" value="2-HYDROXYACID DEHYDROGENASE-RELATED"/>
    <property type="match status" value="1"/>
</dbReference>
<dbReference type="SUPFAM" id="SSF51735">
    <property type="entry name" value="NAD(P)-binding Rossmann-fold domains"/>
    <property type="match status" value="1"/>
</dbReference>
<dbReference type="GO" id="GO:0030267">
    <property type="term" value="F:glyoxylate reductase (NADPH) activity"/>
    <property type="evidence" value="ECO:0007669"/>
    <property type="project" value="TreeGrafter"/>
</dbReference>
<dbReference type="OrthoDB" id="4324715at2"/>
<dbReference type="InterPro" id="IPR050223">
    <property type="entry name" value="D-isomer_2-hydroxyacid_DH"/>
</dbReference>
<dbReference type="GO" id="GO:0016618">
    <property type="term" value="F:hydroxypyruvate reductase [NAD(P)H] activity"/>
    <property type="evidence" value="ECO:0007669"/>
    <property type="project" value="TreeGrafter"/>
</dbReference>
<dbReference type="CDD" id="cd12167">
    <property type="entry name" value="2-Hacid_dh_8"/>
    <property type="match status" value="1"/>
</dbReference>
<evidence type="ECO:0000259" key="5">
    <source>
        <dbReference type="Pfam" id="PF00389"/>
    </source>
</evidence>
<accession>A0A558AMA5</accession>
<dbReference type="Gene3D" id="3.40.50.720">
    <property type="entry name" value="NAD(P)-binding Rossmann-like Domain"/>
    <property type="match status" value="2"/>
</dbReference>
<organism evidence="7 8">
    <name type="scientific">Amycolatopsis acidiphila</name>
    <dbReference type="NCBI Taxonomy" id="715473"/>
    <lineage>
        <taxon>Bacteria</taxon>
        <taxon>Bacillati</taxon>
        <taxon>Actinomycetota</taxon>
        <taxon>Actinomycetes</taxon>
        <taxon>Pseudonocardiales</taxon>
        <taxon>Pseudonocardiaceae</taxon>
        <taxon>Amycolatopsis</taxon>
    </lineage>
</organism>
<feature type="domain" description="D-isomer specific 2-hydroxyacid dehydrogenase catalytic" evidence="5">
    <location>
        <begin position="35"/>
        <end position="317"/>
    </location>
</feature>
<dbReference type="EMBL" id="VJZA01000003">
    <property type="protein sequence ID" value="TVT25393.1"/>
    <property type="molecule type" value="Genomic_DNA"/>
</dbReference>
<dbReference type="GO" id="GO:0051287">
    <property type="term" value="F:NAD binding"/>
    <property type="evidence" value="ECO:0007669"/>
    <property type="project" value="InterPro"/>
</dbReference>
<dbReference type="PROSITE" id="PS00671">
    <property type="entry name" value="D_2_HYDROXYACID_DH_3"/>
    <property type="match status" value="1"/>
</dbReference>
<evidence type="ECO:0000313" key="8">
    <source>
        <dbReference type="Proteomes" id="UP000318578"/>
    </source>
</evidence>
<reference evidence="7 8" key="1">
    <citation type="submission" date="2019-07" db="EMBL/GenBank/DDBJ databases">
        <title>New species of Amycolatopsis and Streptomyces.</title>
        <authorList>
            <person name="Duangmal K."/>
            <person name="Teo W.F.A."/>
            <person name="Lipun K."/>
        </authorList>
    </citation>
    <scope>NUCLEOTIDE SEQUENCE [LARGE SCALE GENOMIC DNA]</scope>
    <source>
        <strain evidence="7 8">JCM 30562</strain>
    </source>
</reference>
<protein>
    <submittedName>
        <fullName evidence="7">Hydroxyacid dehydrogenase</fullName>
    </submittedName>
</protein>
<keyword evidence="2 4" id="KW-0560">Oxidoreductase</keyword>
<dbReference type="SUPFAM" id="SSF52283">
    <property type="entry name" value="Formate/glycerate dehydrogenase catalytic domain-like"/>
    <property type="match status" value="1"/>
</dbReference>
<dbReference type="Pfam" id="PF00389">
    <property type="entry name" value="2-Hacid_dh"/>
    <property type="match status" value="1"/>
</dbReference>
<dbReference type="InterPro" id="IPR029753">
    <property type="entry name" value="D-isomer_DH_CS"/>
</dbReference>
<feature type="domain" description="D-isomer specific 2-hydroxyacid dehydrogenase NAD-binding" evidence="6">
    <location>
        <begin position="110"/>
        <end position="286"/>
    </location>
</feature>
<evidence type="ECO:0000259" key="6">
    <source>
        <dbReference type="Pfam" id="PF02826"/>
    </source>
</evidence>
<dbReference type="Pfam" id="PF02826">
    <property type="entry name" value="2-Hacid_dh_C"/>
    <property type="match status" value="1"/>
</dbReference>
<dbReference type="AlphaFoldDB" id="A0A558AMA5"/>
<evidence type="ECO:0000313" key="7">
    <source>
        <dbReference type="EMBL" id="TVT25393.1"/>
    </source>
</evidence>
<sequence>MTPEFTERTLSPALRERLATFGRVRVSPSPADHHTPAARELLAGADVVITGTGTALLDDATLAAAPRLEAIVHAAGSLRPVVTAAAFERGIRLSSQAGANALPVAEYTLAMILLELKGVRLAEQVYRAERDEVDVDKLLAVNGNYGRRVGIVSASAIGRRVIELLRPFDVDTVVYDPYLSAEAAAELGAARMDLRSLLSTSDLVSLHAPLLPETRGMIGTTELAALRDGAILVNTARGALVDQQALIRELVEGRIRAVIDVTDPEVPEPGSPLWSLDNVVLTPHVAGSRGLELHRIGERAVAEVGRLARGEPLAHEVTREAYAINA</sequence>
<dbReference type="InterPro" id="IPR006140">
    <property type="entry name" value="D-isomer_DH_NAD-bd"/>
</dbReference>
<dbReference type="InterPro" id="IPR036291">
    <property type="entry name" value="NAD(P)-bd_dom_sf"/>
</dbReference>
<proteinExistence type="inferred from homology"/>
<evidence type="ECO:0000256" key="4">
    <source>
        <dbReference type="RuleBase" id="RU003719"/>
    </source>
</evidence>
<comment type="caution">
    <text evidence="7">The sequence shown here is derived from an EMBL/GenBank/DDBJ whole genome shotgun (WGS) entry which is preliminary data.</text>
</comment>
<comment type="similarity">
    <text evidence="1 4">Belongs to the D-isomer specific 2-hydroxyacid dehydrogenase family.</text>
</comment>
<evidence type="ECO:0000256" key="2">
    <source>
        <dbReference type="ARBA" id="ARBA00023002"/>
    </source>
</evidence>
<dbReference type="InterPro" id="IPR006139">
    <property type="entry name" value="D-isomer_2_OHA_DH_cat_dom"/>
</dbReference>
<dbReference type="PANTHER" id="PTHR10996:SF178">
    <property type="entry name" value="2-HYDROXYACID DEHYDROGENASE YGL185C-RELATED"/>
    <property type="match status" value="1"/>
</dbReference>
<evidence type="ECO:0000256" key="3">
    <source>
        <dbReference type="ARBA" id="ARBA00023027"/>
    </source>
</evidence>
<evidence type="ECO:0000256" key="1">
    <source>
        <dbReference type="ARBA" id="ARBA00005854"/>
    </source>
</evidence>
<keyword evidence="3" id="KW-0520">NAD</keyword>
<gene>
    <name evidence="7" type="ORF">FNH06_03525</name>
</gene>
<name>A0A558AMA5_9PSEU</name>
<dbReference type="GO" id="GO:0005829">
    <property type="term" value="C:cytosol"/>
    <property type="evidence" value="ECO:0007669"/>
    <property type="project" value="TreeGrafter"/>
</dbReference>
<dbReference type="Proteomes" id="UP000318578">
    <property type="component" value="Unassembled WGS sequence"/>
</dbReference>